<accession>A0A066WXN5</accession>
<reference evidence="1 2" key="1">
    <citation type="submission" date="2014-05" db="EMBL/GenBank/DDBJ databases">
        <title>Genome Sequence of Flavobacterium sp. EM1321.</title>
        <authorList>
            <person name="Shin S.-K."/>
            <person name="Yi H."/>
        </authorList>
    </citation>
    <scope>NUCLEOTIDE SEQUENCE [LARGE SCALE GENOMIC DNA]</scope>
    <source>
        <strain evidence="1 2">EM1321</strain>
    </source>
</reference>
<dbReference type="EMBL" id="JNCA01000014">
    <property type="protein sequence ID" value="KDN55405.1"/>
    <property type="molecule type" value="Genomic_DNA"/>
</dbReference>
<evidence type="ECO:0000313" key="2">
    <source>
        <dbReference type="Proteomes" id="UP000027064"/>
    </source>
</evidence>
<proteinExistence type="predicted"/>
<organism evidence="1 2">
    <name type="scientific">Flavobacterium seoulense</name>
    <dbReference type="NCBI Taxonomy" id="1492738"/>
    <lineage>
        <taxon>Bacteria</taxon>
        <taxon>Pseudomonadati</taxon>
        <taxon>Bacteroidota</taxon>
        <taxon>Flavobacteriia</taxon>
        <taxon>Flavobacteriales</taxon>
        <taxon>Flavobacteriaceae</taxon>
        <taxon>Flavobacterium</taxon>
    </lineage>
</organism>
<dbReference type="PATRIC" id="fig|1492738.3.peg.1523"/>
<protein>
    <submittedName>
        <fullName evidence="1">Uncharacterized protein</fullName>
    </submittedName>
</protein>
<dbReference type="Proteomes" id="UP000027064">
    <property type="component" value="Unassembled WGS sequence"/>
</dbReference>
<name>A0A066WXN5_9FLAO</name>
<gene>
    <name evidence="1" type="ORF">FEM21_15320</name>
</gene>
<sequence length="47" mass="5530">MVFLDRKSNIISKPKNEMRMITINQTALYRLGKIKAQIKSPIMHRSK</sequence>
<comment type="caution">
    <text evidence="1">The sequence shown here is derived from an EMBL/GenBank/DDBJ whole genome shotgun (WGS) entry which is preliminary data.</text>
</comment>
<keyword evidence="2" id="KW-1185">Reference proteome</keyword>
<dbReference type="AlphaFoldDB" id="A0A066WXN5"/>
<evidence type="ECO:0000313" key="1">
    <source>
        <dbReference type="EMBL" id="KDN55405.1"/>
    </source>
</evidence>